<dbReference type="AlphaFoldDB" id="A0A4R3KMF9"/>
<evidence type="ECO:0000313" key="2">
    <source>
        <dbReference type="Proteomes" id="UP000295788"/>
    </source>
</evidence>
<dbReference type="EMBL" id="SMAB01000002">
    <property type="protein sequence ID" value="TCS84128.1"/>
    <property type="molecule type" value="Genomic_DNA"/>
</dbReference>
<dbReference type="InterPro" id="IPR054055">
    <property type="entry name" value="YpzH"/>
</dbReference>
<dbReference type="Proteomes" id="UP000295788">
    <property type="component" value="Unassembled WGS sequence"/>
</dbReference>
<dbReference type="RefSeq" id="WP_132766988.1">
    <property type="nucleotide sequence ID" value="NZ_SMAB01000002.1"/>
</dbReference>
<gene>
    <name evidence="1" type="ORF">EDD72_102171</name>
</gene>
<comment type="caution">
    <text evidence="1">The sequence shown here is derived from an EMBL/GenBank/DDBJ whole genome shotgun (WGS) entry which is preliminary data.</text>
</comment>
<organism evidence="1 2">
    <name type="scientific">Tepidibacillus fermentans</name>
    <dbReference type="NCBI Taxonomy" id="1281767"/>
    <lineage>
        <taxon>Bacteria</taxon>
        <taxon>Bacillati</taxon>
        <taxon>Bacillota</taxon>
        <taxon>Bacilli</taxon>
        <taxon>Bacillales</taxon>
        <taxon>Bacillaceae</taxon>
        <taxon>Tepidibacillus</taxon>
    </lineage>
</organism>
<sequence length="64" mass="7111">MGTTIQNYILAIVTINEDKVKSGSAPIFIAKSEEELQRTAFLLEKILDGMAHDLENGTLIIVRH</sequence>
<reference evidence="1 2" key="1">
    <citation type="submission" date="2019-03" db="EMBL/GenBank/DDBJ databases">
        <title>Genomic Encyclopedia of Type Strains, Phase IV (KMG-IV): sequencing the most valuable type-strain genomes for metagenomic binning, comparative biology and taxonomic classification.</title>
        <authorList>
            <person name="Goeker M."/>
        </authorList>
    </citation>
    <scope>NUCLEOTIDE SEQUENCE [LARGE SCALE GENOMIC DNA]</scope>
    <source>
        <strain evidence="1 2">DSM 23802</strain>
    </source>
</reference>
<dbReference type="OrthoDB" id="1955035at2"/>
<protein>
    <submittedName>
        <fullName evidence="1">Uncharacterized protein</fullName>
    </submittedName>
</protein>
<dbReference type="Pfam" id="PF21835">
    <property type="entry name" value="YIEGIA_cap"/>
    <property type="match status" value="1"/>
</dbReference>
<accession>A0A4R3KMF9</accession>
<proteinExistence type="predicted"/>
<evidence type="ECO:0000313" key="1">
    <source>
        <dbReference type="EMBL" id="TCS84128.1"/>
    </source>
</evidence>
<keyword evidence="2" id="KW-1185">Reference proteome</keyword>
<name>A0A4R3KMF9_9BACI</name>